<sequence>TDLDACGGTLKIDGG</sequence>
<dbReference type="Proteomes" id="UP000663845">
    <property type="component" value="Unassembled WGS sequence"/>
</dbReference>
<protein>
    <submittedName>
        <fullName evidence="1">Uncharacterized protein</fullName>
    </submittedName>
</protein>
<reference evidence="1" key="1">
    <citation type="submission" date="2021-02" db="EMBL/GenBank/DDBJ databases">
        <authorList>
            <person name="Nowell W R."/>
        </authorList>
    </citation>
    <scope>NUCLEOTIDE SEQUENCE</scope>
</reference>
<dbReference type="EMBL" id="CAJNOG010009300">
    <property type="protein sequence ID" value="CAF1571572.1"/>
    <property type="molecule type" value="Genomic_DNA"/>
</dbReference>
<proteinExistence type="predicted"/>
<accession>A0A815YJA8</accession>
<organism evidence="1 2">
    <name type="scientific">Adineta steineri</name>
    <dbReference type="NCBI Taxonomy" id="433720"/>
    <lineage>
        <taxon>Eukaryota</taxon>
        <taxon>Metazoa</taxon>
        <taxon>Spiralia</taxon>
        <taxon>Gnathifera</taxon>
        <taxon>Rotifera</taxon>
        <taxon>Eurotatoria</taxon>
        <taxon>Bdelloidea</taxon>
        <taxon>Adinetida</taxon>
        <taxon>Adinetidae</taxon>
        <taxon>Adineta</taxon>
    </lineage>
</organism>
<name>A0A815YJA8_9BILA</name>
<evidence type="ECO:0000313" key="2">
    <source>
        <dbReference type="Proteomes" id="UP000663845"/>
    </source>
</evidence>
<feature type="non-terminal residue" evidence="1">
    <location>
        <position position="1"/>
    </location>
</feature>
<evidence type="ECO:0000313" key="1">
    <source>
        <dbReference type="EMBL" id="CAF1571572.1"/>
    </source>
</evidence>
<comment type="caution">
    <text evidence="1">The sequence shown here is derived from an EMBL/GenBank/DDBJ whole genome shotgun (WGS) entry which is preliminary data.</text>
</comment>
<gene>
    <name evidence="1" type="ORF">JYZ213_LOCUS47377</name>
</gene>